<gene>
    <name evidence="3" type="ORF">EA661_17130</name>
</gene>
<evidence type="ECO:0000256" key="2">
    <source>
        <dbReference type="SAM" id="SignalP"/>
    </source>
</evidence>
<reference evidence="3 4" key="1">
    <citation type="submission" date="2019-02" db="EMBL/GenBank/DDBJ databases">
        <title>WGS of Pseudoxanthomonas species novum from clinical isolates.</title>
        <authorList>
            <person name="Bernier A.-M."/>
            <person name="Bernard K."/>
            <person name="Vachon A."/>
        </authorList>
    </citation>
    <scope>NUCLEOTIDE SEQUENCE [LARGE SCALE GENOMIC DNA]</scope>
    <source>
        <strain evidence="3 4">NML171202</strain>
    </source>
</reference>
<keyword evidence="2" id="KW-0732">Signal</keyword>
<feature type="signal peptide" evidence="2">
    <location>
        <begin position="1"/>
        <end position="21"/>
    </location>
</feature>
<protein>
    <submittedName>
        <fullName evidence="3">DUF3108 domain-containing protein</fullName>
    </submittedName>
</protein>
<accession>A0A4Q8L9Z2</accession>
<comment type="caution">
    <text evidence="3">The sequence shown here is derived from an EMBL/GenBank/DDBJ whole genome shotgun (WGS) entry which is preliminary data.</text>
</comment>
<feature type="chain" id="PRO_5020487244" evidence="2">
    <location>
        <begin position="22"/>
        <end position="270"/>
    </location>
</feature>
<sequence length="270" mass="29473">MKTILLTGILLLACAVPATQAQQAPATPNATPPAAPTAADSAAPDAPQPWTLAPFTATYEAWYKGKRAGDATLQVVHREGNQWRLDLEIRGERGVASLLRLNIQQSTVFDVTDTGAGILLRPLSQSTVRKAVFGDKQQTGSYDWRSNTAQWEGKVDKDRRAPVPLKAGDMSSLLLDLAIMRDAKPGAALDYRVVDNGRARQYQYAVAPQTEIVQVGELSYDAMRVARTNGGDREQIFWVASGVPTPVRMLQRDDGEDAIDLRLIDYQGVQ</sequence>
<feature type="compositionally biased region" description="Low complexity" evidence="1">
    <location>
        <begin position="36"/>
        <end position="47"/>
    </location>
</feature>
<dbReference type="Pfam" id="PF11306">
    <property type="entry name" value="DUF3108"/>
    <property type="match status" value="1"/>
</dbReference>
<dbReference type="AlphaFoldDB" id="A0A4Q8L9Z2"/>
<proteinExistence type="predicted"/>
<dbReference type="Proteomes" id="UP000291286">
    <property type="component" value="Unassembled WGS sequence"/>
</dbReference>
<organism evidence="3 4">
    <name type="scientific">Pseudoxanthomonas winnipegensis</name>
    <dbReference type="NCBI Taxonomy" id="2480810"/>
    <lineage>
        <taxon>Bacteria</taxon>
        <taxon>Pseudomonadati</taxon>
        <taxon>Pseudomonadota</taxon>
        <taxon>Gammaproteobacteria</taxon>
        <taxon>Lysobacterales</taxon>
        <taxon>Lysobacteraceae</taxon>
        <taxon>Pseudoxanthomonas</taxon>
    </lineage>
</organism>
<feature type="region of interest" description="Disordered" evidence="1">
    <location>
        <begin position="24"/>
        <end position="47"/>
    </location>
</feature>
<dbReference type="RefSeq" id="WP_130520975.1">
    <property type="nucleotide sequence ID" value="NZ_SHMA01000009.1"/>
</dbReference>
<evidence type="ECO:0000313" key="4">
    <source>
        <dbReference type="Proteomes" id="UP000291286"/>
    </source>
</evidence>
<dbReference type="EMBL" id="SHMB01000009">
    <property type="protein sequence ID" value="TAA25204.1"/>
    <property type="molecule type" value="Genomic_DNA"/>
</dbReference>
<dbReference type="InterPro" id="IPR021457">
    <property type="entry name" value="DUF3108"/>
</dbReference>
<name>A0A4Q8L9Z2_9GAMM</name>
<evidence type="ECO:0000313" key="3">
    <source>
        <dbReference type="EMBL" id="TAA25204.1"/>
    </source>
</evidence>
<evidence type="ECO:0000256" key="1">
    <source>
        <dbReference type="SAM" id="MobiDB-lite"/>
    </source>
</evidence>